<dbReference type="STRING" id="4537.A0A0E0JKR3"/>
<dbReference type="SUPFAM" id="SSF81383">
    <property type="entry name" value="F-box domain"/>
    <property type="match status" value="1"/>
</dbReference>
<reference evidence="2" key="2">
    <citation type="submission" date="2018-05" db="EMBL/GenBank/DDBJ databases">
        <title>OpunRS2 (Oryza punctata Reference Sequence Version 2).</title>
        <authorList>
            <person name="Zhang J."/>
            <person name="Kudrna D."/>
            <person name="Lee S."/>
            <person name="Talag J."/>
            <person name="Welchert J."/>
            <person name="Wing R.A."/>
        </authorList>
    </citation>
    <scope>NUCLEOTIDE SEQUENCE [LARGE SCALE GENOMIC DNA]</scope>
</reference>
<protein>
    <recommendedName>
        <fullName evidence="1">FBD domain-containing protein</fullName>
    </recommendedName>
</protein>
<dbReference type="Pfam" id="PF00646">
    <property type="entry name" value="F-box"/>
    <property type="match status" value="1"/>
</dbReference>
<dbReference type="SUPFAM" id="SSF52047">
    <property type="entry name" value="RNI-like"/>
    <property type="match status" value="1"/>
</dbReference>
<dbReference type="Pfam" id="PF08387">
    <property type="entry name" value="FBD"/>
    <property type="match status" value="2"/>
</dbReference>
<dbReference type="InterPro" id="IPR006566">
    <property type="entry name" value="FBD"/>
</dbReference>
<evidence type="ECO:0000313" key="2">
    <source>
        <dbReference type="EnsemblPlants" id="OPUNC01G21700.1"/>
    </source>
</evidence>
<evidence type="ECO:0000313" key="3">
    <source>
        <dbReference type="Proteomes" id="UP000026962"/>
    </source>
</evidence>
<dbReference type="Proteomes" id="UP000026962">
    <property type="component" value="Chromosome 1"/>
</dbReference>
<dbReference type="InterPro" id="IPR055302">
    <property type="entry name" value="F-box_dom-containing"/>
</dbReference>
<dbReference type="Gramene" id="OPUNC01G21700.1">
    <property type="protein sequence ID" value="OPUNC01G21700.1"/>
    <property type="gene ID" value="OPUNC01G21700"/>
</dbReference>
<dbReference type="PANTHER" id="PTHR32141">
    <property type="match status" value="1"/>
</dbReference>
<reference evidence="2" key="1">
    <citation type="submission" date="2015-04" db="UniProtKB">
        <authorList>
            <consortium name="EnsemblPlants"/>
        </authorList>
    </citation>
    <scope>IDENTIFICATION</scope>
</reference>
<name>A0A0E0JKR3_ORYPU</name>
<dbReference type="Gene3D" id="1.20.1280.50">
    <property type="match status" value="1"/>
</dbReference>
<dbReference type="Pfam" id="PF24758">
    <property type="entry name" value="LRR_At5g56370"/>
    <property type="match status" value="1"/>
</dbReference>
<feature type="domain" description="FBD" evidence="1">
    <location>
        <begin position="585"/>
        <end position="661"/>
    </location>
</feature>
<dbReference type="EnsemblPlants" id="OPUNC01G21700.1">
    <property type="protein sequence ID" value="OPUNC01G21700.1"/>
    <property type="gene ID" value="OPUNC01G21700"/>
</dbReference>
<dbReference type="PANTHER" id="PTHR32141:SF169">
    <property type="entry name" value="OS01G0595900 PROTEIN"/>
    <property type="match status" value="1"/>
</dbReference>
<organism evidence="2">
    <name type="scientific">Oryza punctata</name>
    <name type="common">Red rice</name>
    <dbReference type="NCBI Taxonomy" id="4537"/>
    <lineage>
        <taxon>Eukaryota</taxon>
        <taxon>Viridiplantae</taxon>
        <taxon>Streptophyta</taxon>
        <taxon>Embryophyta</taxon>
        <taxon>Tracheophyta</taxon>
        <taxon>Spermatophyta</taxon>
        <taxon>Magnoliopsida</taxon>
        <taxon>Liliopsida</taxon>
        <taxon>Poales</taxon>
        <taxon>Poaceae</taxon>
        <taxon>BOP clade</taxon>
        <taxon>Oryzoideae</taxon>
        <taxon>Oryzeae</taxon>
        <taxon>Oryzinae</taxon>
        <taxon>Oryza</taxon>
    </lineage>
</organism>
<keyword evidence="3" id="KW-1185">Reference proteome</keyword>
<accession>A0A0E0JKR3</accession>
<dbReference type="InterPro" id="IPR036047">
    <property type="entry name" value="F-box-like_dom_sf"/>
</dbReference>
<dbReference type="CDD" id="cd22160">
    <property type="entry name" value="F-box_AtFBL13-like"/>
    <property type="match status" value="1"/>
</dbReference>
<dbReference type="InterPro" id="IPR055411">
    <property type="entry name" value="LRR_FXL15/At3g58940/PEG3-like"/>
</dbReference>
<dbReference type="SMART" id="SM00579">
    <property type="entry name" value="FBD"/>
    <property type="match status" value="2"/>
</dbReference>
<proteinExistence type="predicted"/>
<sequence>MDAAGDIMRAIFACIPGMPYAGSRGAAALSRWLGVLAAKGVQELVLVFLPSAEADEPTGKLNYKFKFWQVVVPVECLKLHIKKVVFKNFRGERSELAFLRFVLERAQILQTLVVVLADGDRDHASQDELGNRLKPLIYSTHRASKCADETPPAAGGMRATECSCHPRSSHRPHPHLDPIMARAMCAHAMEQSMDSMEGIMRVVLTCLPTPEPFSTSHGSLSSAAGGGGDDRISRLPGALLSNIVSRLPVRDAARTAVLSTRWRRVWASTPLVLDDVDLLDIPDEDLRRGHSHRVDLAAVASRVSRVLHSHRGPYLCVHLTCCNMATHWPLLSYWLSLLAANGVQDLVWSNRPNPFDLPLPVDILRIPSLRRLYLAFWTFPGMGGVARGPHVFPHLRELGLYFININAQDLDGLLQCSPVLETLALVSNSYSPSHIRVRSRTLRCVLFWMSLAQEIALVVAPRLDRLILWKTFMGFPGEIFRRTRIKIGYATELRVLGYLELRMHELEIGNTTIEAGIKMSSDKTVPSVKILALKVRFGIRNEAKLLPVFLRCFPNVETLHVMSDDAHDPTGKLNLKFWHDVGPIECLHSHVNKVVFHMFRGERSELAFLKFILERAAALQKIVVVLANRDQAWVDEMRTKLRPLATAKRASDNPTLLIVVLEGGSAWSFHRASDLSVNDPFDYC</sequence>
<dbReference type="InterPro" id="IPR001810">
    <property type="entry name" value="F-box_dom"/>
</dbReference>
<dbReference type="InterPro" id="IPR053781">
    <property type="entry name" value="F-box_AtFBL13-like"/>
</dbReference>
<dbReference type="AlphaFoldDB" id="A0A0E0JKR3"/>
<feature type="domain" description="FBD" evidence="1">
    <location>
        <begin position="75"/>
        <end position="151"/>
    </location>
</feature>
<dbReference type="eggNOG" id="ENOG502R565">
    <property type="taxonomic scope" value="Eukaryota"/>
</dbReference>
<dbReference type="HOGENOM" id="CLU_023151_4_2_1"/>
<evidence type="ECO:0000259" key="1">
    <source>
        <dbReference type="SMART" id="SM00579"/>
    </source>
</evidence>